<feature type="binding site" evidence="7 8">
    <location>
        <position position="124"/>
    </location>
    <ligand>
        <name>S-adenosyl-L-methionine</name>
        <dbReference type="ChEBI" id="CHEBI:59789"/>
    </ligand>
</feature>
<keyword evidence="11" id="KW-1185">Reference proteome</keyword>
<dbReference type="EMBL" id="PJRS01000015">
    <property type="protein sequence ID" value="PLR27510.1"/>
    <property type="molecule type" value="Genomic_DNA"/>
</dbReference>
<evidence type="ECO:0000256" key="2">
    <source>
        <dbReference type="ARBA" id="ARBA00022552"/>
    </source>
</evidence>
<feature type="binding site" evidence="7 8">
    <location>
        <position position="104"/>
    </location>
    <ligand>
        <name>S-adenosyl-L-methionine</name>
        <dbReference type="ChEBI" id="CHEBI:59789"/>
    </ligand>
</feature>
<dbReference type="Gene3D" id="1.10.8.100">
    <property type="entry name" value="Ribosomal RNA adenine dimethylase-like, domain 2"/>
    <property type="match status" value="1"/>
</dbReference>
<dbReference type="InterPro" id="IPR011530">
    <property type="entry name" value="rRNA_adenine_dimethylase"/>
</dbReference>
<keyword evidence="5 7" id="KW-0949">S-adenosyl-L-methionine</keyword>
<dbReference type="InterPro" id="IPR023165">
    <property type="entry name" value="rRNA_Ade_diMease-like_C"/>
</dbReference>
<dbReference type="Proteomes" id="UP000234479">
    <property type="component" value="Unassembled WGS sequence"/>
</dbReference>
<evidence type="ECO:0000256" key="4">
    <source>
        <dbReference type="ARBA" id="ARBA00022679"/>
    </source>
</evidence>
<comment type="catalytic activity">
    <reaction evidence="7">
        <text>adenosine(1518)/adenosine(1519) in 16S rRNA + 4 S-adenosyl-L-methionine = N(6)-dimethyladenosine(1518)/N(6)-dimethyladenosine(1519) in 16S rRNA + 4 S-adenosyl-L-homocysteine + 4 H(+)</text>
        <dbReference type="Rhea" id="RHEA:19609"/>
        <dbReference type="Rhea" id="RHEA-COMP:10232"/>
        <dbReference type="Rhea" id="RHEA-COMP:10233"/>
        <dbReference type="ChEBI" id="CHEBI:15378"/>
        <dbReference type="ChEBI" id="CHEBI:57856"/>
        <dbReference type="ChEBI" id="CHEBI:59789"/>
        <dbReference type="ChEBI" id="CHEBI:74411"/>
        <dbReference type="ChEBI" id="CHEBI:74493"/>
        <dbReference type="EC" id="2.1.1.182"/>
    </reaction>
</comment>
<feature type="binding site" evidence="7 8">
    <location>
        <position position="57"/>
    </location>
    <ligand>
        <name>S-adenosyl-L-methionine</name>
        <dbReference type="ChEBI" id="CHEBI:59789"/>
    </ligand>
</feature>
<dbReference type="CDD" id="cd02440">
    <property type="entry name" value="AdoMet_MTases"/>
    <property type="match status" value="1"/>
</dbReference>
<dbReference type="InterPro" id="IPR001737">
    <property type="entry name" value="KsgA/Erm"/>
</dbReference>
<comment type="similarity">
    <text evidence="7">Belongs to the class I-like SAM-binding methyltransferase superfamily. rRNA adenine N(6)-methyltransferase family. RsmA subfamily.</text>
</comment>
<dbReference type="HAMAP" id="MF_00607">
    <property type="entry name" value="16SrRNA_methyltr_A"/>
    <property type="match status" value="1"/>
</dbReference>
<dbReference type="PROSITE" id="PS01131">
    <property type="entry name" value="RRNA_A_DIMETH"/>
    <property type="match status" value="1"/>
</dbReference>
<dbReference type="PROSITE" id="PS51689">
    <property type="entry name" value="SAM_RNA_A_N6_MT"/>
    <property type="match status" value="1"/>
</dbReference>
<dbReference type="OrthoDB" id="9814755at2"/>
<evidence type="ECO:0000256" key="8">
    <source>
        <dbReference type="PROSITE-ProRule" id="PRU01026"/>
    </source>
</evidence>
<keyword evidence="4 7" id="KW-0808">Transferase</keyword>
<dbReference type="GO" id="GO:0005829">
    <property type="term" value="C:cytosol"/>
    <property type="evidence" value="ECO:0007669"/>
    <property type="project" value="TreeGrafter"/>
</dbReference>
<dbReference type="SUPFAM" id="SSF53335">
    <property type="entry name" value="S-adenosyl-L-methionine-dependent methyltransferases"/>
    <property type="match status" value="1"/>
</dbReference>
<keyword evidence="6 7" id="KW-0694">RNA-binding</keyword>
<evidence type="ECO:0000256" key="6">
    <source>
        <dbReference type="ARBA" id="ARBA00022884"/>
    </source>
</evidence>
<evidence type="ECO:0000256" key="3">
    <source>
        <dbReference type="ARBA" id="ARBA00022603"/>
    </source>
</evidence>
<name>A0A2N5DN65_9CAUL</name>
<evidence type="ECO:0000313" key="10">
    <source>
        <dbReference type="EMBL" id="PLR27510.1"/>
    </source>
</evidence>
<dbReference type="InterPro" id="IPR029063">
    <property type="entry name" value="SAM-dependent_MTases_sf"/>
</dbReference>
<evidence type="ECO:0000256" key="5">
    <source>
        <dbReference type="ARBA" id="ARBA00022691"/>
    </source>
</evidence>
<dbReference type="GO" id="GO:0052908">
    <property type="term" value="F:16S rRNA (adenine(1518)-N(6)/adenine(1519)-N(6))-dimethyltransferase activity"/>
    <property type="evidence" value="ECO:0007669"/>
    <property type="project" value="UniProtKB-EC"/>
</dbReference>
<dbReference type="PANTHER" id="PTHR11727">
    <property type="entry name" value="DIMETHYLADENOSINE TRANSFERASE"/>
    <property type="match status" value="1"/>
</dbReference>
<dbReference type="EC" id="2.1.1.182" evidence="7"/>
<keyword evidence="2 7" id="KW-0698">rRNA processing</keyword>
<organism evidence="10 11">
    <name type="scientific">Caulobacter zeae</name>
    <dbReference type="NCBI Taxonomy" id="2055137"/>
    <lineage>
        <taxon>Bacteria</taxon>
        <taxon>Pseudomonadati</taxon>
        <taxon>Pseudomonadota</taxon>
        <taxon>Alphaproteobacteria</taxon>
        <taxon>Caulobacterales</taxon>
        <taxon>Caulobacteraceae</taxon>
        <taxon>Caulobacter</taxon>
    </lineage>
</organism>
<dbReference type="Gene3D" id="3.40.50.150">
    <property type="entry name" value="Vaccinia Virus protein VP39"/>
    <property type="match status" value="1"/>
</dbReference>
<comment type="subcellular location">
    <subcellularLocation>
        <location evidence="7">Cytoplasm</location>
    </subcellularLocation>
</comment>
<gene>
    <name evidence="7" type="primary">rsmA</name>
    <name evidence="7" type="synonym">ksgA</name>
    <name evidence="10" type="ORF">SGCZBJ_07390</name>
</gene>
<keyword evidence="3 7" id="KW-0489">Methyltransferase</keyword>
<dbReference type="InterPro" id="IPR020596">
    <property type="entry name" value="rRNA_Ade_Mease_Trfase_CS"/>
</dbReference>
<protein>
    <recommendedName>
        <fullName evidence="7">Ribosomal RNA small subunit methyltransferase A</fullName>
        <ecNumber evidence="7">2.1.1.182</ecNumber>
    </recommendedName>
    <alternativeName>
        <fullName evidence="7">16S rRNA (adenine(1518)-N(6)/adenine(1519)-N(6))-dimethyltransferase</fullName>
    </alternativeName>
    <alternativeName>
        <fullName evidence="7">16S rRNA dimethyladenosine transferase</fullName>
    </alternativeName>
    <alternativeName>
        <fullName evidence="7">16S rRNA dimethylase</fullName>
    </alternativeName>
    <alternativeName>
        <fullName evidence="7">S-adenosylmethionine-6-N', N'-adenosyl(rRNA) dimethyltransferase</fullName>
    </alternativeName>
</protein>
<reference evidence="10 11" key="1">
    <citation type="submission" date="2017-12" db="EMBL/GenBank/DDBJ databases">
        <title>The genome sequence of Caulobacter sp. 410.</title>
        <authorList>
            <person name="Gao J."/>
            <person name="Mao X."/>
            <person name="Sun J."/>
        </authorList>
    </citation>
    <scope>NUCLEOTIDE SEQUENCE [LARGE SCALE GENOMIC DNA]</scope>
    <source>
        <strain evidence="10 11">410</strain>
    </source>
</reference>
<comment type="function">
    <text evidence="7">Specifically dimethylates two adjacent adenosines (A1518 and A1519) in the loop of a conserved hairpin near the 3'-end of 16S rRNA in the 30S particle. May play a critical role in biogenesis of 30S subunits.</text>
</comment>
<dbReference type="NCBIfam" id="TIGR00755">
    <property type="entry name" value="ksgA"/>
    <property type="match status" value="1"/>
</dbReference>
<dbReference type="RefSeq" id="WP_101717387.1">
    <property type="nucleotide sequence ID" value="NZ_PJRS01000015.1"/>
</dbReference>
<dbReference type="SMART" id="SM00650">
    <property type="entry name" value="rADc"/>
    <property type="match status" value="1"/>
</dbReference>
<sequence length="277" mass="29125">MTSPSLADLPPLREALERHGLLARKSFGQHFLLDLNITRKIARLAEVGEGDTVIEVGPGPGGLTRALLETGAKVVAVEKDSRFLPLLGELADAADGRLTLVEGDALRADMAALADGGPAHMVSNLPYNVGTQLLINWLTGPFRPLSMTLMFQKEVADRIAAQDSDDAYGRLAVLSQTVCSAKVVMDLPARAFTPPPKVASAVARLVPLEPAPDKALVSALERVTAAAFGQRRKMLRSSLKPIGGGALCEAAGIDPDARAETIPIEGFQALAAALLKA</sequence>
<dbReference type="PANTHER" id="PTHR11727:SF7">
    <property type="entry name" value="DIMETHYLADENOSINE TRANSFERASE-RELATED"/>
    <property type="match status" value="1"/>
</dbReference>
<feature type="domain" description="Ribosomal RNA adenine methylase transferase N-terminal" evidence="9">
    <location>
        <begin position="37"/>
        <end position="209"/>
    </location>
</feature>
<accession>A0A2N5DN65</accession>
<keyword evidence="1 7" id="KW-0963">Cytoplasm</keyword>
<feature type="binding site" evidence="7 8">
    <location>
        <position position="30"/>
    </location>
    <ligand>
        <name>S-adenosyl-L-methionine</name>
        <dbReference type="ChEBI" id="CHEBI:59789"/>
    </ligand>
</feature>
<dbReference type="Pfam" id="PF00398">
    <property type="entry name" value="RrnaAD"/>
    <property type="match status" value="1"/>
</dbReference>
<evidence type="ECO:0000256" key="1">
    <source>
        <dbReference type="ARBA" id="ARBA00022490"/>
    </source>
</evidence>
<comment type="caution">
    <text evidence="10">The sequence shown here is derived from an EMBL/GenBank/DDBJ whole genome shotgun (WGS) entry which is preliminary data.</text>
</comment>
<evidence type="ECO:0000259" key="9">
    <source>
        <dbReference type="SMART" id="SM00650"/>
    </source>
</evidence>
<feature type="binding site" evidence="7 8">
    <location>
        <position position="32"/>
    </location>
    <ligand>
        <name>S-adenosyl-L-methionine</name>
        <dbReference type="ChEBI" id="CHEBI:59789"/>
    </ligand>
</feature>
<evidence type="ECO:0000313" key="11">
    <source>
        <dbReference type="Proteomes" id="UP000234479"/>
    </source>
</evidence>
<dbReference type="GO" id="GO:0003723">
    <property type="term" value="F:RNA binding"/>
    <property type="evidence" value="ECO:0007669"/>
    <property type="project" value="UniProtKB-UniRule"/>
</dbReference>
<feature type="binding site" evidence="7 8">
    <location>
        <position position="78"/>
    </location>
    <ligand>
        <name>S-adenosyl-L-methionine</name>
        <dbReference type="ChEBI" id="CHEBI:59789"/>
    </ligand>
</feature>
<dbReference type="AlphaFoldDB" id="A0A2N5DN65"/>
<proteinExistence type="inferred from homology"/>
<dbReference type="InterPro" id="IPR020598">
    <property type="entry name" value="rRNA_Ade_methylase_Trfase_N"/>
</dbReference>
<evidence type="ECO:0000256" key="7">
    <source>
        <dbReference type="HAMAP-Rule" id="MF_00607"/>
    </source>
</evidence>